<dbReference type="EMBL" id="VIGI01000011">
    <property type="protein sequence ID" value="KAB8294230.1"/>
    <property type="molecule type" value="Genomic_DNA"/>
</dbReference>
<organism evidence="1 2">
    <name type="scientific">Monilinia laxa</name>
    <name type="common">Brown rot fungus</name>
    <name type="synonym">Sclerotinia laxa</name>
    <dbReference type="NCBI Taxonomy" id="61186"/>
    <lineage>
        <taxon>Eukaryota</taxon>
        <taxon>Fungi</taxon>
        <taxon>Dikarya</taxon>
        <taxon>Ascomycota</taxon>
        <taxon>Pezizomycotina</taxon>
        <taxon>Leotiomycetes</taxon>
        <taxon>Helotiales</taxon>
        <taxon>Sclerotiniaceae</taxon>
        <taxon>Monilinia</taxon>
    </lineage>
</organism>
<proteinExistence type="predicted"/>
<gene>
    <name evidence="1" type="ORF">EYC80_009663</name>
</gene>
<accession>A0A5N6JYY5</accession>
<evidence type="ECO:0000313" key="2">
    <source>
        <dbReference type="Proteomes" id="UP000326757"/>
    </source>
</evidence>
<sequence length="67" mass="8076">MYTGYPQRRLFLKNLNRHDEFGLVRFDMATYTGNGVKGSYIPMSDELMKDASRDIWMAWYLRVQHKR</sequence>
<name>A0A5N6JYY5_MONLA</name>
<keyword evidence="2" id="KW-1185">Reference proteome</keyword>
<dbReference type="Proteomes" id="UP000326757">
    <property type="component" value="Unassembled WGS sequence"/>
</dbReference>
<dbReference type="AlphaFoldDB" id="A0A5N6JYY5"/>
<comment type="caution">
    <text evidence="1">The sequence shown here is derived from an EMBL/GenBank/DDBJ whole genome shotgun (WGS) entry which is preliminary data.</text>
</comment>
<reference evidence="1 2" key="1">
    <citation type="submission" date="2019-06" db="EMBL/GenBank/DDBJ databases">
        <title>Genome Sequence of the Brown Rot Fungal Pathogen Monilinia laxa.</title>
        <authorList>
            <person name="De Miccolis Angelini R.M."/>
            <person name="Landi L."/>
            <person name="Abate D."/>
            <person name="Pollastro S."/>
            <person name="Romanazzi G."/>
            <person name="Faretra F."/>
        </authorList>
    </citation>
    <scope>NUCLEOTIDE SEQUENCE [LARGE SCALE GENOMIC DNA]</scope>
    <source>
        <strain evidence="1 2">Mlax316</strain>
    </source>
</reference>
<evidence type="ECO:0000313" key="1">
    <source>
        <dbReference type="EMBL" id="KAB8294230.1"/>
    </source>
</evidence>
<protein>
    <submittedName>
        <fullName evidence="1">Uncharacterized protein</fullName>
    </submittedName>
</protein>